<evidence type="ECO:0000313" key="1">
    <source>
        <dbReference type="EMBL" id="CAK9022942.1"/>
    </source>
</evidence>
<reference evidence="1 2" key="1">
    <citation type="submission" date="2024-02" db="EMBL/GenBank/DDBJ databases">
        <authorList>
            <person name="Chen Y."/>
            <person name="Shah S."/>
            <person name="Dougan E. K."/>
            <person name="Thang M."/>
            <person name="Chan C."/>
        </authorList>
    </citation>
    <scope>NUCLEOTIDE SEQUENCE [LARGE SCALE GENOMIC DNA]</scope>
</reference>
<proteinExistence type="predicted"/>
<organism evidence="1 2">
    <name type="scientific">Durusdinium trenchii</name>
    <dbReference type="NCBI Taxonomy" id="1381693"/>
    <lineage>
        <taxon>Eukaryota</taxon>
        <taxon>Sar</taxon>
        <taxon>Alveolata</taxon>
        <taxon>Dinophyceae</taxon>
        <taxon>Suessiales</taxon>
        <taxon>Symbiodiniaceae</taxon>
        <taxon>Durusdinium</taxon>
    </lineage>
</organism>
<comment type="caution">
    <text evidence="1">The sequence shown here is derived from an EMBL/GenBank/DDBJ whole genome shotgun (WGS) entry which is preliminary data.</text>
</comment>
<sequence length="66" mass="7833">MCIRLPCLRRDKIVIVKKRYKGRAARFTPSSMLLDDNVRICETDFKDGEDLPYIYMGDLDEEAWDF</sequence>
<accession>A0ABP0K9X2</accession>
<name>A0ABP0K9X2_9DINO</name>
<protein>
    <submittedName>
        <fullName evidence="1">Uncharacterized protein</fullName>
    </submittedName>
</protein>
<evidence type="ECO:0000313" key="2">
    <source>
        <dbReference type="Proteomes" id="UP001642464"/>
    </source>
</evidence>
<dbReference type="Proteomes" id="UP001642464">
    <property type="component" value="Unassembled WGS sequence"/>
</dbReference>
<gene>
    <name evidence="1" type="ORF">SCF082_LOCUS15993</name>
</gene>
<keyword evidence="2" id="KW-1185">Reference proteome</keyword>
<dbReference type="EMBL" id="CAXAMM010010280">
    <property type="protein sequence ID" value="CAK9022942.1"/>
    <property type="molecule type" value="Genomic_DNA"/>
</dbReference>